<sequence length="146" mass="15936">MVECSDQLPKGSDDAISPNNVFAQVMGKDKLGHARVMGKRVCPSDIWNGTSKSTSNRLLMKYKEKNARLEAMLETQQRICASQVHEGPDIRVSESSSLNPTSTDVDQVGTYVYLRSIFTNKVVAKGCIYSIDPNTKVGGQALGLLV</sequence>
<gene>
    <name evidence="1" type="ORF">SASPL_154295</name>
</gene>
<proteinExistence type="predicted"/>
<organism evidence="1">
    <name type="scientific">Salvia splendens</name>
    <name type="common">Scarlet sage</name>
    <dbReference type="NCBI Taxonomy" id="180675"/>
    <lineage>
        <taxon>Eukaryota</taxon>
        <taxon>Viridiplantae</taxon>
        <taxon>Streptophyta</taxon>
        <taxon>Embryophyta</taxon>
        <taxon>Tracheophyta</taxon>
        <taxon>Spermatophyta</taxon>
        <taxon>Magnoliopsida</taxon>
        <taxon>eudicotyledons</taxon>
        <taxon>Gunneridae</taxon>
        <taxon>Pentapetalae</taxon>
        <taxon>asterids</taxon>
        <taxon>lamiids</taxon>
        <taxon>Lamiales</taxon>
        <taxon>Lamiaceae</taxon>
        <taxon>Nepetoideae</taxon>
        <taxon>Mentheae</taxon>
        <taxon>Salviinae</taxon>
        <taxon>Salvia</taxon>
        <taxon>Salvia subgen. Calosphace</taxon>
        <taxon>core Calosphace</taxon>
    </lineage>
</organism>
<keyword evidence="2" id="KW-1185">Reference proteome</keyword>
<protein>
    <submittedName>
        <fullName evidence="1">Uncharacterized protein</fullName>
    </submittedName>
</protein>
<reference evidence="1" key="2">
    <citation type="submission" date="2020-08" db="EMBL/GenBank/DDBJ databases">
        <title>Plant Genome Project.</title>
        <authorList>
            <person name="Zhang R.-G."/>
        </authorList>
    </citation>
    <scope>NUCLEOTIDE SEQUENCE</scope>
    <source>
        <strain evidence="1">Huo1</strain>
        <tissue evidence="1">Leaf</tissue>
    </source>
</reference>
<comment type="caution">
    <text evidence="1">The sequence shown here is derived from an EMBL/GenBank/DDBJ whole genome shotgun (WGS) entry which is preliminary data.</text>
</comment>
<name>A0A8X8VZU8_SALSN</name>
<dbReference type="Proteomes" id="UP000298416">
    <property type="component" value="Unassembled WGS sequence"/>
</dbReference>
<evidence type="ECO:0000313" key="2">
    <source>
        <dbReference type="Proteomes" id="UP000298416"/>
    </source>
</evidence>
<dbReference type="AlphaFoldDB" id="A0A8X8VZU8"/>
<reference evidence="1" key="1">
    <citation type="submission" date="2018-01" db="EMBL/GenBank/DDBJ databases">
        <authorList>
            <person name="Mao J.F."/>
        </authorList>
    </citation>
    <scope>NUCLEOTIDE SEQUENCE</scope>
    <source>
        <strain evidence="1">Huo1</strain>
        <tissue evidence="1">Leaf</tissue>
    </source>
</reference>
<accession>A0A8X8VZU8</accession>
<dbReference type="EMBL" id="PNBA02000022">
    <property type="protein sequence ID" value="KAG6385460.1"/>
    <property type="molecule type" value="Genomic_DNA"/>
</dbReference>
<evidence type="ECO:0000313" key="1">
    <source>
        <dbReference type="EMBL" id="KAG6385460.1"/>
    </source>
</evidence>